<gene>
    <name evidence="1" type="primary">rep</name>
</gene>
<name>K4U7I5_9GEMI</name>
<evidence type="ECO:0000313" key="1">
    <source>
        <dbReference type="EMBL" id="CCN27395.1"/>
    </source>
</evidence>
<sequence length="271" mass="31309">GGVMVRYDTRIQIYSPPPDASLRFPVLYFDWYPSTTVRERRMLHFLKPTLSKLSSFPRPRILYSLRWGLDCRGRLLECRLFELASRTWCLIASPFGPPILSVSDNAGRRHLCTTHRLNTLGLDLGDHINSYVGLMTPTSFCPYDCLPLRLNSKDAEAAQRRPRFPIPIPQVLLELDRKNKIKKEKHKPPEVKSYLNWHLNYEIVIHNPVLTPLEPLTYCLPILLCRLPCRLLTCPLFIYLPSDTHTIRGCLRPCRCKDLTSDLDLAPKFGI</sequence>
<protein>
    <submittedName>
        <fullName evidence="1">Transcription activator protein, replicase</fullName>
    </submittedName>
</protein>
<organism evidence="1">
    <name type="scientific">Bhendi yellow vein mosaic virus</name>
    <dbReference type="NCBI Taxonomy" id="120168"/>
    <lineage>
        <taxon>Viruses</taxon>
        <taxon>Monodnaviria</taxon>
        <taxon>Shotokuvirae</taxon>
        <taxon>Cressdnaviricota</taxon>
        <taxon>Repensiviricetes</taxon>
        <taxon>Geplafuvirales</taxon>
        <taxon>Geminiviridae</taxon>
        <taxon>Begomovirus</taxon>
        <taxon>Begomovirus abelmoschusflavi</taxon>
    </lineage>
</organism>
<dbReference type="EMBL" id="HF545019">
    <property type="protein sequence ID" value="CCN27395.1"/>
    <property type="molecule type" value="Genomic_DNA"/>
</dbReference>
<feature type="non-terminal residue" evidence="1">
    <location>
        <position position="271"/>
    </location>
</feature>
<reference evidence="1" key="2">
    <citation type="submission" date="2012-10" db="EMBL/GenBank/DDBJ databases">
        <authorList>
            <person name="Ciccozzi M."/>
            <person name="Montieri S."/>
            <person name="Farchi F."/>
            <person name="Beshkov D."/>
            <person name="Rezza G."/>
        </authorList>
    </citation>
    <scope>NUCLEOTIDE SEQUENCE</scope>
    <source>
        <strain evidence="1">Kalyani</strain>
    </source>
</reference>
<reference evidence="1" key="1">
    <citation type="submission" date="2012-10" db="EMBL/GenBank/DDBJ databases">
        <title>Bhendi Yellow Vein Mosaic Virus BCKV Kalyani isolate [West Bengal : India] segment DNA-A, partial sequence.</title>
        <authorList>
            <person name="Konsam J."/>
            <person name="Sur P.P."/>
            <person name="Pramanik A."/>
            <person name="Tarafdar J."/>
        </authorList>
    </citation>
    <scope>NUCLEOTIDE SEQUENCE</scope>
    <source>
        <strain evidence="1">Kalyani</strain>
    </source>
</reference>
<accession>K4U7I5</accession>
<proteinExistence type="predicted"/>
<feature type="non-terminal residue" evidence="1">
    <location>
        <position position="1"/>
    </location>
</feature>